<organism evidence="3 4">
    <name type="scientific">Desulfosarcina widdelii</name>
    <dbReference type="NCBI Taxonomy" id="947919"/>
    <lineage>
        <taxon>Bacteria</taxon>
        <taxon>Pseudomonadati</taxon>
        <taxon>Thermodesulfobacteriota</taxon>
        <taxon>Desulfobacteria</taxon>
        <taxon>Desulfobacterales</taxon>
        <taxon>Desulfosarcinaceae</taxon>
        <taxon>Desulfosarcina</taxon>
    </lineage>
</organism>
<dbReference type="RefSeq" id="WP_231715493.1">
    <property type="nucleotide sequence ID" value="NZ_AP021875.1"/>
</dbReference>
<dbReference type="InterPro" id="IPR050563">
    <property type="entry name" value="4-hydroxybenzoyl-CoA_TE"/>
</dbReference>
<dbReference type="Proteomes" id="UP000427769">
    <property type="component" value="Chromosome"/>
</dbReference>
<keyword evidence="2" id="KW-0378">Hydrolase</keyword>
<comment type="similarity">
    <text evidence="1">Belongs to the 4-hydroxybenzoyl-CoA thioesterase family.</text>
</comment>
<reference evidence="3 4" key="1">
    <citation type="submission" date="2019-11" db="EMBL/GenBank/DDBJ databases">
        <title>Comparative genomics of hydrocarbon-degrading Desulfosarcina strains.</title>
        <authorList>
            <person name="Watanabe M."/>
            <person name="Kojima H."/>
            <person name="Fukui M."/>
        </authorList>
    </citation>
    <scope>NUCLEOTIDE SEQUENCE [LARGE SCALE GENOMIC DNA]</scope>
    <source>
        <strain evidence="3 4">PP31</strain>
    </source>
</reference>
<dbReference type="SUPFAM" id="SSF54637">
    <property type="entry name" value="Thioesterase/thiol ester dehydrase-isomerase"/>
    <property type="match status" value="1"/>
</dbReference>
<dbReference type="AlphaFoldDB" id="A0A5K7Z6Q1"/>
<dbReference type="KEGG" id="dwd:DSCW_38120"/>
<sequence>MAATHDIRMKVPFHDLDPMQVVWHGNYFKYFDVARFGLFASVGVDLYAYLTEHQMVFPITRTSIKHILPLRFDESFICRATVTEARYKIAMDFEIRRPETGEICTRGKAEQVAVKLPDMALEFEIPSEISHALGF</sequence>
<dbReference type="Pfam" id="PF13279">
    <property type="entry name" value="4HBT_2"/>
    <property type="match status" value="1"/>
</dbReference>
<protein>
    <submittedName>
        <fullName evidence="3">Thioesterase</fullName>
    </submittedName>
</protein>
<proteinExistence type="inferred from homology"/>
<evidence type="ECO:0000313" key="4">
    <source>
        <dbReference type="Proteomes" id="UP000427769"/>
    </source>
</evidence>
<dbReference type="PANTHER" id="PTHR31793:SF27">
    <property type="entry name" value="NOVEL THIOESTERASE SUPERFAMILY DOMAIN AND SAPOSIN A-TYPE DOMAIN CONTAINING PROTEIN (0610012H03RIK)"/>
    <property type="match status" value="1"/>
</dbReference>
<name>A0A5K7Z6Q1_9BACT</name>
<dbReference type="GO" id="GO:0047617">
    <property type="term" value="F:fatty acyl-CoA hydrolase activity"/>
    <property type="evidence" value="ECO:0007669"/>
    <property type="project" value="TreeGrafter"/>
</dbReference>
<evidence type="ECO:0000313" key="3">
    <source>
        <dbReference type="EMBL" id="BBO76395.1"/>
    </source>
</evidence>
<dbReference type="InterPro" id="IPR029069">
    <property type="entry name" value="HotDog_dom_sf"/>
</dbReference>
<keyword evidence="4" id="KW-1185">Reference proteome</keyword>
<evidence type="ECO:0000256" key="2">
    <source>
        <dbReference type="ARBA" id="ARBA00022801"/>
    </source>
</evidence>
<dbReference type="CDD" id="cd00586">
    <property type="entry name" value="4HBT"/>
    <property type="match status" value="1"/>
</dbReference>
<evidence type="ECO:0000256" key="1">
    <source>
        <dbReference type="ARBA" id="ARBA00005953"/>
    </source>
</evidence>
<dbReference type="PANTHER" id="PTHR31793">
    <property type="entry name" value="4-HYDROXYBENZOYL-COA THIOESTERASE FAMILY MEMBER"/>
    <property type="match status" value="1"/>
</dbReference>
<dbReference type="EMBL" id="AP021875">
    <property type="protein sequence ID" value="BBO76395.1"/>
    <property type="molecule type" value="Genomic_DNA"/>
</dbReference>
<gene>
    <name evidence="3" type="ORF">DSCW_38120</name>
</gene>
<dbReference type="Gene3D" id="3.10.129.10">
    <property type="entry name" value="Hotdog Thioesterase"/>
    <property type="match status" value="1"/>
</dbReference>
<accession>A0A5K7Z6Q1</accession>